<sequence length="430" mass="43995">MFDRFCHAKRAGLSRFGFVLAALLGAACGPDDEGAGPAAAVEARHPSWRRARVAVADGVSGAVSIFDVEEDAWIATLPGDGPVSMHATESGDFAVLVSPGRDEGYFLRAGVSVAPHDDHLHIYKFEPSRHEFTIEGAAPGAVVSSAGQVTLFFEGSAADGTPAQAAVVSEEELRIRGETPVPRWFVAEAPHHGAAAAVEGGALLTRPLPGDPEGQAEGVSFVNDSGSAEVIMPGCPALSGAAPIDRRVAFACEDGVLVVEPAEGGGGMVGTKWPYPGDGRARTLVGHGPSGFVVGDLGPSAVFRIDAATGASARFDVGAEMCLFGTEPRGEALFALTSDGALRRIELATGAITSLDGVVPPFACEGQGPRHGLALTPDRAFVTAPGSGEVLEIDVEPLVMVERHVIGGAPSGVVVLGLDARNIDLAPGAH</sequence>
<reference evidence="2 3" key="1">
    <citation type="submission" date="2019-04" db="EMBL/GenBank/DDBJ databases">
        <authorList>
            <person name="Li Y."/>
            <person name="Wang J."/>
        </authorList>
    </citation>
    <scope>NUCLEOTIDE SEQUENCE [LARGE SCALE GENOMIC DNA]</scope>
    <source>
        <strain evidence="2 3">DSM 14668</strain>
    </source>
</reference>
<name>A0A4U1IX17_9BACT</name>
<feature type="signal peptide" evidence="1">
    <location>
        <begin position="1"/>
        <end position="21"/>
    </location>
</feature>
<dbReference type="Gene3D" id="2.130.10.10">
    <property type="entry name" value="YVTN repeat-like/Quinoprotein amine dehydrogenase"/>
    <property type="match status" value="1"/>
</dbReference>
<dbReference type="InterPro" id="IPR011044">
    <property type="entry name" value="Quino_amine_DH_bsu"/>
</dbReference>
<dbReference type="Proteomes" id="UP000309215">
    <property type="component" value="Unassembled WGS sequence"/>
</dbReference>
<evidence type="ECO:0000313" key="2">
    <source>
        <dbReference type="EMBL" id="TKC99021.1"/>
    </source>
</evidence>
<dbReference type="EMBL" id="SSMQ01000061">
    <property type="protein sequence ID" value="TKC99021.1"/>
    <property type="molecule type" value="Genomic_DNA"/>
</dbReference>
<feature type="chain" id="PRO_5020607405" evidence="1">
    <location>
        <begin position="22"/>
        <end position="430"/>
    </location>
</feature>
<protein>
    <submittedName>
        <fullName evidence="2">Uncharacterized protein</fullName>
    </submittedName>
</protein>
<keyword evidence="1" id="KW-0732">Signal</keyword>
<dbReference type="PROSITE" id="PS51257">
    <property type="entry name" value="PROKAR_LIPOPROTEIN"/>
    <property type="match status" value="1"/>
</dbReference>
<dbReference type="InterPro" id="IPR015943">
    <property type="entry name" value="WD40/YVTN_repeat-like_dom_sf"/>
</dbReference>
<comment type="caution">
    <text evidence="2">The sequence shown here is derived from an EMBL/GenBank/DDBJ whole genome shotgun (WGS) entry which is preliminary data.</text>
</comment>
<dbReference type="AlphaFoldDB" id="A0A4U1IX17"/>
<organism evidence="2 3">
    <name type="scientific">Polyangium fumosum</name>
    <dbReference type="NCBI Taxonomy" id="889272"/>
    <lineage>
        <taxon>Bacteria</taxon>
        <taxon>Pseudomonadati</taxon>
        <taxon>Myxococcota</taxon>
        <taxon>Polyangia</taxon>
        <taxon>Polyangiales</taxon>
        <taxon>Polyangiaceae</taxon>
        <taxon>Polyangium</taxon>
    </lineage>
</organism>
<proteinExistence type="predicted"/>
<keyword evidence="3" id="KW-1185">Reference proteome</keyword>
<dbReference type="SUPFAM" id="SSF50969">
    <property type="entry name" value="YVTN repeat-like/Quinoprotein amine dehydrogenase"/>
    <property type="match status" value="1"/>
</dbReference>
<dbReference type="OrthoDB" id="5510186at2"/>
<dbReference type="RefSeq" id="WP_136934263.1">
    <property type="nucleotide sequence ID" value="NZ_SSMQ01000061.1"/>
</dbReference>
<accession>A0A4U1IX17</accession>
<evidence type="ECO:0000313" key="3">
    <source>
        <dbReference type="Proteomes" id="UP000309215"/>
    </source>
</evidence>
<gene>
    <name evidence="2" type="ORF">E8A74_39360</name>
</gene>
<evidence type="ECO:0000256" key="1">
    <source>
        <dbReference type="SAM" id="SignalP"/>
    </source>
</evidence>